<dbReference type="Pfam" id="PF18765">
    <property type="entry name" value="Polbeta"/>
    <property type="match status" value="1"/>
</dbReference>
<organism evidence="2 3">
    <name type="scientific">Candidatus Nitrotoga fabula</name>
    <dbReference type="NCBI Taxonomy" id="2182327"/>
    <lineage>
        <taxon>Bacteria</taxon>
        <taxon>Pseudomonadati</taxon>
        <taxon>Pseudomonadota</taxon>
        <taxon>Betaproteobacteria</taxon>
        <taxon>Nitrosomonadales</taxon>
        <taxon>Gallionellaceae</taxon>
        <taxon>Candidatus Nitrotoga</taxon>
    </lineage>
</organism>
<gene>
    <name evidence="2" type="ORF">NTGZN8_210024</name>
</gene>
<dbReference type="AlphaFoldDB" id="A0A916FAY1"/>
<dbReference type="Proteomes" id="UP000675882">
    <property type="component" value="Unassembled WGS sequence"/>
</dbReference>
<evidence type="ECO:0000313" key="2">
    <source>
        <dbReference type="EMBL" id="CAE6713329.1"/>
    </source>
</evidence>
<accession>A0A916FAY1</accession>
<dbReference type="InterPro" id="IPR041633">
    <property type="entry name" value="Polbeta"/>
</dbReference>
<dbReference type="CDD" id="cd05403">
    <property type="entry name" value="NT_KNTase_like"/>
    <property type="match status" value="1"/>
</dbReference>
<dbReference type="Gene3D" id="3.30.460.10">
    <property type="entry name" value="Beta Polymerase, domain 2"/>
    <property type="match status" value="1"/>
</dbReference>
<dbReference type="InterPro" id="IPR043519">
    <property type="entry name" value="NT_sf"/>
</dbReference>
<dbReference type="SUPFAM" id="SSF81301">
    <property type="entry name" value="Nucleotidyltransferase"/>
    <property type="match status" value="1"/>
</dbReference>
<proteinExistence type="predicted"/>
<protein>
    <recommendedName>
        <fullName evidence="1">Polymerase beta nucleotidyltransferase domain-containing protein</fullName>
    </recommendedName>
</protein>
<sequence>MKYGLPNFTIEQIRGVFARFPEIEKAVLYGSRAKGNYQAGSDIDLTLYGDALTPDLCDKIANELDDLLLPYTIDLSLFDELDHVKLREHIERMGVTFYERAKQYSS</sequence>
<feature type="domain" description="Polymerase beta nucleotidyltransferase" evidence="1">
    <location>
        <begin position="11"/>
        <end position="102"/>
    </location>
</feature>
<dbReference type="EMBL" id="CAJNBL010000014">
    <property type="protein sequence ID" value="CAE6713329.1"/>
    <property type="molecule type" value="Genomic_DNA"/>
</dbReference>
<comment type="caution">
    <text evidence="2">The sequence shown here is derived from an EMBL/GenBank/DDBJ whole genome shotgun (WGS) entry which is preliminary data.</text>
</comment>
<dbReference type="RefSeq" id="WP_213035856.1">
    <property type="nucleotide sequence ID" value="NZ_CAJNBL010000014.1"/>
</dbReference>
<name>A0A916FAY1_9PROT</name>
<evidence type="ECO:0000313" key="3">
    <source>
        <dbReference type="Proteomes" id="UP000675882"/>
    </source>
</evidence>
<keyword evidence="3" id="KW-1185">Reference proteome</keyword>
<reference evidence="2" key="1">
    <citation type="submission" date="2021-02" db="EMBL/GenBank/DDBJ databases">
        <authorList>
            <person name="Han P."/>
        </authorList>
    </citation>
    <scope>NUCLEOTIDE SEQUENCE</scope>
    <source>
        <strain evidence="2">Candidatus Nitrotoga sp. ZN8</strain>
    </source>
</reference>
<evidence type="ECO:0000259" key="1">
    <source>
        <dbReference type="Pfam" id="PF18765"/>
    </source>
</evidence>